<evidence type="ECO:0000259" key="2">
    <source>
        <dbReference type="Pfam" id="PF14607"/>
    </source>
</evidence>
<dbReference type="Pfam" id="PF14607">
    <property type="entry name" value="GxDLY"/>
    <property type="match status" value="1"/>
</dbReference>
<dbReference type="InterPro" id="IPR036514">
    <property type="entry name" value="SGNH_hydro_sf"/>
</dbReference>
<accession>W0FN77</accession>
<protein>
    <recommendedName>
        <fullName evidence="4">SGNH hydrolase-type esterase domain-containing protein</fullName>
    </recommendedName>
</protein>
<organism evidence="3">
    <name type="scientific">uncultured bacterium Contig99</name>
    <dbReference type="NCBI Taxonomy" id="1393639"/>
    <lineage>
        <taxon>Bacteria</taxon>
        <taxon>environmental samples</taxon>
    </lineage>
</organism>
<evidence type="ECO:0000313" key="3">
    <source>
        <dbReference type="EMBL" id="AHF24455.1"/>
    </source>
</evidence>
<name>W0FN77_9BACT</name>
<dbReference type="Gene3D" id="2.60.120.260">
    <property type="entry name" value="Galactose-binding domain-like"/>
    <property type="match status" value="1"/>
</dbReference>
<evidence type="ECO:0000259" key="1">
    <source>
        <dbReference type="Pfam" id="PF14606"/>
    </source>
</evidence>
<feature type="domain" description="SGNH hydrolase-type esterase" evidence="1">
    <location>
        <begin position="178"/>
        <end position="352"/>
    </location>
</feature>
<dbReference type="Gene3D" id="3.40.50.1110">
    <property type="entry name" value="SGNH hydrolase"/>
    <property type="match status" value="1"/>
</dbReference>
<dbReference type="AlphaFoldDB" id="W0FN77"/>
<dbReference type="InterPro" id="IPR013830">
    <property type="entry name" value="SGNH_hydro"/>
</dbReference>
<dbReference type="SUPFAM" id="SSF52266">
    <property type="entry name" value="SGNH hydrolase"/>
    <property type="match status" value="1"/>
</dbReference>
<dbReference type="EMBL" id="KC246794">
    <property type="protein sequence ID" value="AHF24455.1"/>
    <property type="molecule type" value="Genomic_DNA"/>
</dbReference>
<sequence>MKNIADIDPNFRVPDTIPQDLAFAPVDEEPFSLWGLAPNRKGVFCRLPEAFLPECNEGVRELAYHLSGGCVRFSTDADRIAILYTLRTTGNMPHFTACGQSGMELFEETDRGARQVKTVIPAMADGHGCRKEQATWFALPGGPRHYALWLPLYNGLERLLLGFPREARVLPGRTPAVEKPLVFYGSSITQGGCASKVGSCYTNLLGRRLDAPVVNLGFSGSGRGEESMARYIASLLMSVFILDYDHNAPDEAHLTATHERFYRVVRDAQPRLPIVMVSKPDFDVDPPRNAARRAIIRRTWERACAAGDERAFFIDGETLFGATDRDMCTVDGSHPTDLGFLRMADALEPLLRSLL</sequence>
<dbReference type="InterPro" id="IPR032740">
    <property type="entry name" value="GxDLY"/>
</dbReference>
<proteinExistence type="predicted"/>
<evidence type="ECO:0008006" key="4">
    <source>
        <dbReference type="Google" id="ProtNLM"/>
    </source>
</evidence>
<reference evidence="3" key="1">
    <citation type="journal article" date="2013" name="PLoS ONE">
        <title>Metagenomic insights into the carbohydrate-active enzymes carried by the microorganisms adhering to solid digesta in the rumen of cows.</title>
        <authorList>
            <person name="Wang L."/>
            <person name="Hatem A."/>
            <person name="Catalyurek U.V."/>
            <person name="Morrison M."/>
            <person name="Yu Z."/>
        </authorList>
    </citation>
    <scope>NUCLEOTIDE SEQUENCE</scope>
</reference>
<feature type="domain" description="SGNH hydrolase-type esterase N-terminal" evidence="2">
    <location>
        <begin position="37"/>
        <end position="167"/>
    </location>
</feature>
<dbReference type="Pfam" id="PF14606">
    <property type="entry name" value="Lipase_GDSL_3"/>
    <property type="match status" value="1"/>
</dbReference>